<dbReference type="EMBL" id="FMJB01000055">
    <property type="protein sequence ID" value="SCM68324.1"/>
    <property type="molecule type" value="Genomic_DNA"/>
</dbReference>
<dbReference type="RefSeq" id="WP_143152118.1">
    <property type="nucleotide sequence ID" value="NZ_FMJB01000055.1"/>
</dbReference>
<protein>
    <recommendedName>
        <fullName evidence="3">Zinc-ribbon domain-containing protein</fullName>
    </recommendedName>
</protein>
<evidence type="ECO:0000313" key="1">
    <source>
        <dbReference type="EMBL" id="SCM68324.1"/>
    </source>
</evidence>
<proteinExistence type="predicted"/>
<keyword evidence="2" id="KW-1185">Reference proteome</keyword>
<reference evidence="2" key="1">
    <citation type="submission" date="2016-09" db="EMBL/GenBank/DDBJ databases">
        <authorList>
            <person name="Wibberg D."/>
        </authorList>
    </citation>
    <scope>NUCLEOTIDE SEQUENCE [LARGE SCALE GENOMIC DNA]</scope>
</reference>
<dbReference type="Proteomes" id="UP000184085">
    <property type="component" value="Unassembled WGS sequence"/>
</dbReference>
<evidence type="ECO:0000313" key="2">
    <source>
        <dbReference type="Proteomes" id="UP000184085"/>
    </source>
</evidence>
<accession>A0A1M4N2W4</accession>
<dbReference type="AlphaFoldDB" id="A0A1M4N2W4"/>
<name>A0A1M4N2W4_9RHOB</name>
<organism evidence="1 2">
    <name type="scientific">Donghicola eburneus</name>
    <dbReference type="NCBI Taxonomy" id="393278"/>
    <lineage>
        <taxon>Bacteria</taxon>
        <taxon>Pseudomonadati</taxon>
        <taxon>Pseudomonadota</taxon>
        <taxon>Alphaproteobacteria</taxon>
        <taxon>Rhodobacterales</taxon>
        <taxon>Roseobacteraceae</taxon>
        <taxon>Donghicola</taxon>
    </lineage>
</organism>
<evidence type="ECO:0008006" key="3">
    <source>
        <dbReference type="Google" id="ProtNLM"/>
    </source>
</evidence>
<gene>
    <name evidence="1" type="ORF">KARMA_2541</name>
</gene>
<sequence length="612" mass="70245">MKNETDFRLAFKEHDFTVLDEGKIVKNTPVRLQHICGHTRLNPISYQKAQYKKFLICQCHGFKERRAFRTNAEIISKLKKHNLEPCYPLETIMPVTSKLPLKCCECGHRRELPIGKISSNKLTDCPVCSGNKLTAKKVQERLAPFGIRLKDLTKFESGETLVEFECANGHVYTSTFFLQRERGCRECARPQGERLLLAMCRILWPEGEWISEYRIVGLGEDNDASYRYDIASEVLKVVIENHSPLHEDPEHKFYRERSVENDSVKRNAIINDPRFKDWRYVVVRWSQEDLPALLAASNASSISEILFLDLKEAFRNQFLGQGVKPIPFPRRAAPSSDEWLQHHSDLRIHIQKALDNCLTFLPDQAYLGENKSYYYKCENCDFVQKRPAKTILQNDNPCSSCGSHMNWEGFIHMISAAGYKVLDADLPRTYNGIIKILCKKHKNVKKMTRDTAANHARREPKKLCSSCANDLPKTINRWANGPDKLKDHRARLLENGWRLIDEDWHGTSIAGGGSETYEVECVSCGDKKAIGLHQNKDKYGCRNCDKLKKIEELKTSIIPYDLSFDPKDYIRAREKVTFNCSKLGCPHNGYYASSPDNMKRKGPACGICRSKK</sequence>